<reference evidence="2" key="1">
    <citation type="submission" date="2022-12" db="EMBL/GenBank/DDBJ databases">
        <title>Draft genome assemblies for two species of Escallonia (Escalloniales).</title>
        <authorList>
            <person name="Chanderbali A."/>
            <person name="Dervinis C."/>
            <person name="Anghel I."/>
            <person name="Soltis D."/>
            <person name="Soltis P."/>
            <person name="Zapata F."/>
        </authorList>
    </citation>
    <scope>NUCLEOTIDE SEQUENCE</scope>
    <source>
        <strain evidence="2">UCBG64.0493</strain>
        <tissue evidence="2">Leaf</tissue>
    </source>
</reference>
<feature type="compositionally biased region" description="Basic and acidic residues" evidence="1">
    <location>
        <begin position="271"/>
        <end position="281"/>
    </location>
</feature>
<feature type="compositionally biased region" description="Basic residues" evidence="1">
    <location>
        <begin position="229"/>
        <end position="241"/>
    </location>
</feature>
<feature type="compositionally biased region" description="Basic and acidic residues" evidence="1">
    <location>
        <begin position="576"/>
        <end position="595"/>
    </location>
</feature>
<feature type="compositionally biased region" description="Acidic residues" evidence="1">
    <location>
        <begin position="214"/>
        <end position="223"/>
    </location>
</feature>
<dbReference type="PANTHER" id="PTHR31008:SF2">
    <property type="entry name" value="COP1-INTERACTING PROTEIN-LIKE PROTEIN"/>
    <property type="match status" value="1"/>
</dbReference>
<feature type="region of interest" description="Disordered" evidence="1">
    <location>
        <begin position="654"/>
        <end position="802"/>
    </location>
</feature>
<accession>A0AA88VVL1</accession>
<proteinExistence type="predicted"/>
<comment type="caution">
    <text evidence="2">The sequence shown here is derived from an EMBL/GenBank/DDBJ whole genome shotgun (WGS) entry which is preliminary data.</text>
</comment>
<evidence type="ECO:0000313" key="2">
    <source>
        <dbReference type="EMBL" id="KAK3015942.1"/>
    </source>
</evidence>
<dbReference type="Proteomes" id="UP001188597">
    <property type="component" value="Unassembled WGS sequence"/>
</dbReference>
<evidence type="ECO:0000256" key="1">
    <source>
        <dbReference type="SAM" id="MobiDB-lite"/>
    </source>
</evidence>
<evidence type="ECO:0008006" key="4">
    <source>
        <dbReference type="Google" id="ProtNLM"/>
    </source>
</evidence>
<feature type="region of interest" description="Disordered" evidence="1">
    <location>
        <begin position="164"/>
        <end position="323"/>
    </location>
</feature>
<feature type="compositionally biased region" description="Basic and acidic residues" evidence="1">
    <location>
        <begin position="309"/>
        <end position="321"/>
    </location>
</feature>
<dbReference type="PANTHER" id="PTHR31008">
    <property type="entry name" value="COP1-INTERACTING PROTEIN-RELATED"/>
    <property type="match status" value="1"/>
</dbReference>
<evidence type="ECO:0000313" key="3">
    <source>
        <dbReference type="Proteomes" id="UP001188597"/>
    </source>
</evidence>
<feature type="compositionally biased region" description="Polar residues" evidence="1">
    <location>
        <begin position="722"/>
        <end position="744"/>
    </location>
</feature>
<name>A0AA88VVL1_9ASTE</name>
<feature type="region of interest" description="Disordered" evidence="1">
    <location>
        <begin position="568"/>
        <end position="613"/>
    </location>
</feature>
<feature type="compositionally biased region" description="Basic and acidic residues" evidence="1">
    <location>
        <begin position="288"/>
        <end position="302"/>
    </location>
</feature>
<keyword evidence="3" id="KW-1185">Reference proteome</keyword>
<protein>
    <recommendedName>
        <fullName evidence="4">COP1-interacting protein 7</fullName>
    </recommendedName>
</protein>
<feature type="compositionally biased region" description="Polar residues" evidence="1">
    <location>
        <begin position="694"/>
        <end position="711"/>
    </location>
</feature>
<feature type="compositionally biased region" description="Low complexity" evidence="1">
    <location>
        <begin position="259"/>
        <end position="269"/>
    </location>
</feature>
<organism evidence="2 3">
    <name type="scientific">Escallonia herrerae</name>
    <dbReference type="NCBI Taxonomy" id="1293975"/>
    <lineage>
        <taxon>Eukaryota</taxon>
        <taxon>Viridiplantae</taxon>
        <taxon>Streptophyta</taxon>
        <taxon>Embryophyta</taxon>
        <taxon>Tracheophyta</taxon>
        <taxon>Spermatophyta</taxon>
        <taxon>Magnoliopsida</taxon>
        <taxon>eudicotyledons</taxon>
        <taxon>Gunneridae</taxon>
        <taxon>Pentapetalae</taxon>
        <taxon>asterids</taxon>
        <taxon>campanulids</taxon>
        <taxon>Escalloniales</taxon>
        <taxon>Escalloniaceae</taxon>
        <taxon>Escallonia</taxon>
    </lineage>
</organism>
<feature type="compositionally biased region" description="Basic residues" evidence="1">
    <location>
        <begin position="180"/>
        <end position="189"/>
    </location>
</feature>
<sequence length="1214" mass="133768">MAFARAAAAGFDMDHMGPLVSFAECFGASRLMNACVRFMELWKVKHESGQWLEIEEAEAMSSKLEFSTMTASGIMLSNAANKHNELANDLASETNGKAGLGSSSEERPKVNNQIPAGQQEFFPGQFPHPMFPFWPTHSPPGALPIFQAYPMQGMPYYQHYSGNGPLNQPPYPPFESSPFRKAHRTGHKRQSMDSRDSNTESETWEGDATKERSEDDLELEQEVSEGRSSRKKAGRSGKKQSGKVVIRNINYITSKRQNSSGSESGSASDSETDKEARDFRADASNVMDKIRSSKRKGSEPKHTKGMNSCDKDDNFNGKEPDSGDWQAFQNCLLRDNGEDNRASNDGMFAKEKDVITKRRQNRVGNDPLDLAGREPVNVPDGRTIGFDKALGHMSHMPRVSHDEALTSRAEGSYNNGRGPTDDAQFTNVNGRKILYRTSDDDFMIDGRENQTNSRISMAVNGFEGAIKNLDGTSSYDMPDESFIVPFRSMSLDQVGADGRSAIRMDSEIPSTRQSSENVEINYEPDALSLVPERGPEKWSTAYDPALDYEMQMRVEDGASLDATTKEVVANAKPGSKHSEKDRKSKVVLDAIDKKKTGGPIRKGKPSKMTPLEDARARAEKLRTYKADLQKMRKEKEEADLKRIEALKMERQKRIAARASSTSVQSPLPLVQSRKRLPTKVSPISHRGSKFSDSEAGSSSPLQRSNIRTGSLGSVDPRKASKVSKSTDGIQFTGNRLTRSVSSLSDPKKESNSVTPDLKASMARIRRLSEPKTISSPASSVKARSAEPGSKPKLSGGPENKKISAIMNLDRSKAETLPELKIRTPKGPLNAGQNKLVAKDGATSESADVILSNGKALHSSDVDDNPVIEKTVVMLECEKPSIPIVLPSEENMGVRKGHYDDQYTGEKIEVALDYAAIHAPPSHVDGVNRDPTPLQLQEQTRSYERSFTLSGWSNFTAYPGVQEIKNYVENESPKFPSIICVAEKPYQAPYARVSSIEDPCTRNSEYGKATQTTVEKVLTDLETAKTHVSDYKTLKLEKIPETLEKPQVKESKGFRRFLKLGKKTHSSVVGEQSAESDNANGFVGDDTATYTASSTEDPTASSELLEGLDPAALPVSLANMRTLGKRIAPAMKIICTRIELAWNEFVGPMSLGYLLMPLSDRMSLTISTHNSSVAAHVLGNSVCNPIIENSEEPQLVLRDLLPLYHDRVRLRLARY</sequence>
<dbReference type="AlphaFoldDB" id="A0AA88VVL1"/>
<dbReference type="EMBL" id="JAVXUP010001104">
    <property type="protein sequence ID" value="KAK3015942.1"/>
    <property type="molecule type" value="Genomic_DNA"/>
</dbReference>
<gene>
    <name evidence="2" type="ORF">RJ639_005757</name>
</gene>